<proteinExistence type="predicted"/>
<dbReference type="Proteomes" id="UP000076858">
    <property type="component" value="Unassembled WGS sequence"/>
</dbReference>
<feature type="region of interest" description="Disordered" evidence="1">
    <location>
        <begin position="1"/>
        <end position="41"/>
    </location>
</feature>
<accession>A0A162D127</accession>
<gene>
    <name evidence="2" type="ORF">APZ42_008119</name>
</gene>
<dbReference type="EMBL" id="LRGB01022433">
    <property type="protein sequence ID" value="KZR97164.1"/>
    <property type="molecule type" value="Genomic_DNA"/>
</dbReference>
<reference evidence="2 3" key="1">
    <citation type="submission" date="2016-03" db="EMBL/GenBank/DDBJ databases">
        <title>EvidentialGene: Evidence-directed Construction of Genes on Genomes.</title>
        <authorList>
            <person name="Gilbert D.G."/>
            <person name="Choi J.-H."/>
            <person name="Mockaitis K."/>
            <person name="Colbourne J."/>
            <person name="Pfrender M."/>
        </authorList>
    </citation>
    <scope>NUCLEOTIDE SEQUENCE [LARGE SCALE GENOMIC DNA]</scope>
    <source>
        <strain evidence="2 3">Xinb3</strain>
        <tissue evidence="2">Complete organism</tissue>
    </source>
</reference>
<feature type="non-terminal residue" evidence="2">
    <location>
        <position position="1"/>
    </location>
</feature>
<evidence type="ECO:0000313" key="2">
    <source>
        <dbReference type="EMBL" id="KZR97164.1"/>
    </source>
</evidence>
<evidence type="ECO:0000256" key="1">
    <source>
        <dbReference type="SAM" id="MobiDB-lite"/>
    </source>
</evidence>
<dbReference type="AlphaFoldDB" id="A0A162D127"/>
<evidence type="ECO:0000313" key="3">
    <source>
        <dbReference type="Proteomes" id="UP000076858"/>
    </source>
</evidence>
<feature type="compositionally biased region" description="Polar residues" evidence="1">
    <location>
        <begin position="1"/>
        <end position="11"/>
    </location>
</feature>
<keyword evidence="3" id="KW-1185">Reference proteome</keyword>
<feature type="compositionally biased region" description="Acidic residues" evidence="1">
    <location>
        <begin position="15"/>
        <end position="27"/>
    </location>
</feature>
<comment type="caution">
    <text evidence="2">The sequence shown here is derived from an EMBL/GenBank/DDBJ whole genome shotgun (WGS) entry which is preliminary data.</text>
</comment>
<protein>
    <submittedName>
        <fullName evidence="2">Uncharacterized protein</fullName>
    </submittedName>
</protein>
<sequence length="41" mass="4486">SNISDSTIEISTKTDDEDDDEDVDANSEDVSPPKRLKGSFL</sequence>
<name>A0A162D127_9CRUS</name>
<organism evidence="2 3">
    <name type="scientific">Daphnia magna</name>
    <dbReference type="NCBI Taxonomy" id="35525"/>
    <lineage>
        <taxon>Eukaryota</taxon>
        <taxon>Metazoa</taxon>
        <taxon>Ecdysozoa</taxon>
        <taxon>Arthropoda</taxon>
        <taxon>Crustacea</taxon>
        <taxon>Branchiopoda</taxon>
        <taxon>Diplostraca</taxon>
        <taxon>Cladocera</taxon>
        <taxon>Anomopoda</taxon>
        <taxon>Daphniidae</taxon>
        <taxon>Daphnia</taxon>
    </lineage>
</organism>